<dbReference type="InterPro" id="IPR020616">
    <property type="entry name" value="Thiolase_N"/>
</dbReference>
<evidence type="ECO:0000313" key="14">
    <source>
        <dbReference type="Proteomes" id="UP000321150"/>
    </source>
</evidence>
<dbReference type="InterPro" id="IPR020613">
    <property type="entry name" value="Thiolase_CS"/>
</dbReference>
<evidence type="ECO:0000256" key="2">
    <source>
        <dbReference type="ARBA" id="ARBA00011881"/>
    </source>
</evidence>
<keyword evidence="8 10" id="KW-0012">Acyltransferase</keyword>
<proteinExistence type="inferred from homology"/>
<evidence type="ECO:0000259" key="11">
    <source>
        <dbReference type="Pfam" id="PF00108"/>
    </source>
</evidence>
<dbReference type="InterPro" id="IPR002155">
    <property type="entry name" value="Thiolase"/>
</dbReference>
<evidence type="ECO:0000256" key="10">
    <source>
        <dbReference type="RuleBase" id="RU003557"/>
    </source>
</evidence>
<feature type="active site" description="Proton acceptor" evidence="9">
    <location>
        <position position="378"/>
    </location>
</feature>
<dbReference type="GO" id="GO:0006635">
    <property type="term" value="P:fatty acid beta-oxidation"/>
    <property type="evidence" value="ECO:0007669"/>
    <property type="project" value="TreeGrafter"/>
</dbReference>
<dbReference type="CDD" id="cd00751">
    <property type="entry name" value="thiolase"/>
    <property type="match status" value="1"/>
</dbReference>
<evidence type="ECO:0000256" key="8">
    <source>
        <dbReference type="ARBA" id="ARBA00023315"/>
    </source>
</evidence>
<dbReference type="NCBIfam" id="TIGR01930">
    <property type="entry name" value="AcCoA-C-Actrans"/>
    <property type="match status" value="1"/>
</dbReference>
<dbReference type="InterPro" id="IPR020610">
    <property type="entry name" value="Thiolase_AS"/>
</dbReference>
<comment type="similarity">
    <text evidence="1 10">Belongs to the thiolase-like superfamily. Thiolase family.</text>
</comment>
<dbReference type="OrthoDB" id="9764892at2"/>
<dbReference type="GO" id="GO:0003985">
    <property type="term" value="F:acetyl-CoA C-acetyltransferase activity"/>
    <property type="evidence" value="ECO:0007669"/>
    <property type="project" value="UniProtKB-EC"/>
</dbReference>
<dbReference type="AlphaFoldDB" id="A0A511YC98"/>
<keyword evidence="4 10" id="KW-0808">Transferase</keyword>
<dbReference type="PROSITE" id="PS00737">
    <property type="entry name" value="THIOLASE_2"/>
    <property type="match status" value="1"/>
</dbReference>
<gene>
    <name evidence="13" type="ORF">CLA01_28870</name>
</gene>
<evidence type="ECO:0000256" key="5">
    <source>
        <dbReference type="ARBA" id="ARBA00022723"/>
    </source>
</evidence>
<dbReference type="InterPro" id="IPR016039">
    <property type="entry name" value="Thiolase-like"/>
</dbReference>
<protein>
    <recommendedName>
        <fullName evidence="3">acetyl-CoA C-acetyltransferase</fullName>
        <ecNumber evidence="3">2.3.1.9</ecNumber>
    </recommendedName>
</protein>
<dbReference type="PROSITE" id="PS00098">
    <property type="entry name" value="THIOLASE_1"/>
    <property type="match status" value="1"/>
</dbReference>
<keyword evidence="5" id="KW-0479">Metal-binding</keyword>
<evidence type="ECO:0000256" key="9">
    <source>
        <dbReference type="PIRSR" id="PIRSR000429-1"/>
    </source>
</evidence>
<dbReference type="Pfam" id="PF00108">
    <property type="entry name" value="Thiolase_N"/>
    <property type="match status" value="1"/>
</dbReference>
<comment type="subunit">
    <text evidence="2">Homotetramer.</text>
</comment>
<feature type="active site" description="Proton acceptor" evidence="9">
    <location>
        <position position="348"/>
    </location>
</feature>
<dbReference type="PIRSF" id="PIRSF000429">
    <property type="entry name" value="Ac-CoA_Ac_transf"/>
    <property type="match status" value="1"/>
</dbReference>
<dbReference type="EMBL" id="BJYI01000010">
    <property type="protein sequence ID" value="GEN72815.1"/>
    <property type="molecule type" value="Genomic_DNA"/>
</dbReference>
<feature type="domain" description="Thiolase N-terminal" evidence="11">
    <location>
        <begin position="4"/>
        <end position="261"/>
    </location>
</feature>
<evidence type="ECO:0000259" key="12">
    <source>
        <dbReference type="Pfam" id="PF02803"/>
    </source>
</evidence>
<reference evidence="13 14" key="1">
    <citation type="submission" date="2019-07" db="EMBL/GenBank/DDBJ databases">
        <title>Whole genome shotgun sequence of Chryseobacterium lathyri NBRC 105250.</title>
        <authorList>
            <person name="Hosoyama A."/>
            <person name="Uohara A."/>
            <person name="Ohji S."/>
            <person name="Ichikawa N."/>
        </authorList>
    </citation>
    <scope>NUCLEOTIDE SEQUENCE [LARGE SCALE GENOMIC DNA]</scope>
    <source>
        <strain evidence="13 14">NBRC 105250</strain>
    </source>
</reference>
<feature type="domain" description="Thiolase C-terminal" evidence="12">
    <location>
        <begin position="269"/>
        <end position="390"/>
    </location>
</feature>
<dbReference type="Gene3D" id="3.40.47.10">
    <property type="match status" value="1"/>
</dbReference>
<dbReference type="PANTHER" id="PTHR18919:SF156">
    <property type="entry name" value="ACETYL-COA ACETYLTRANSFERASE, MITOCHONDRIAL"/>
    <property type="match status" value="1"/>
</dbReference>
<dbReference type="InterPro" id="IPR020617">
    <property type="entry name" value="Thiolase_C"/>
</dbReference>
<dbReference type="EC" id="2.3.1.9" evidence="3"/>
<dbReference type="Proteomes" id="UP000321150">
    <property type="component" value="Unassembled WGS sequence"/>
</dbReference>
<comment type="caution">
    <text evidence="13">The sequence shown here is derived from an EMBL/GenBank/DDBJ whole genome shotgun (WGS) entry which is preliminary data.</text>
</comment>
<keyword evidence="6" id="KW-0809">Transit peptide</keyword>
<accession>A0A511YC98</accession>
<evidence type="ECO:0000256" key="7">
    <source>
        <dbReference type="ARBA" id="ARBA00022958"/>
    </source>
</evidence>
<dbReference type="InterPro" id="IPR020615">
    <property type="entry name" value="Thiolase_acyl_enz_int_AS"/>
</dbReference>
<dbReference type="PROSITE" id="PS00099">
    <property type="entry name" value="THIOLASE_3"/>
    <property type="match status" value="1"/>
</dbReference>
<evidence type="ECO:0000313" key="13">
    <source>
        <dbReference type="EMBL" id="GEN72815.1"/>
    </source>
</evidence>
<keyword evidence="7" id="KW-0630">Potassium</keyword>
<dbReference type="PANTHER" id="PTHR18919">
    <property type="entry name" value="ACETYL-COA C-ACYLTRANSFERASE"/>
    <property type="match status" value="1"/>
</dbReference>
<name>A0A511YC98_9FLAO</name>
<evidence type="ECO:0000256" key="3">
    <source>
        <dbReference type="ARBA" id="ARBA00012705"/>
    </source>
</evidence>
<feature type="active site" description="Acyl-thioester intermediate" evidence="9">
    <location>
        <position position="88"/>
    </location>
</feature>
<dbReference type="Pfam" id="PF02803">
    <property type="entry name" value="Thiolase_C"/>
    <property type="match status" value="1"/>
</dbReference>
<organism evidence="13 14">
    <name type="scientific">Chryseobacterium lathyri</name>
    <dbReference type="NCBI Taxonomy" id="395933"/>
    <lineage>
        <taxon>Bacteria</taxon>
        <taxon>Pseudomonadati</taxon>
        <taxon>Bacteroidota</taxon>
        <taxon>Flavobacteriia</taxon>
        <taxon>Flavobacteriales</taxon>
        <taxon>Weeksellaceae</taxon>
        <taxon>Chryseobacterium group</taxon>
        <taxon>Chryseobacterium</taxon>
    </lineage>
</organism>
<dbReference type="RefSeq" id="WP_111958037.1">
    <property type="nucleotide sequence ID" value="NZ_BJYI01000010.1"/>
</dbReference>
<sequence>MKEVFIVSAVRTPIGSFMGSLSTVPATKLGSAAVKGALNKIGLDPKNVQEIYMGNVLQAGEGQAPARQVALGAGLSIETPSTTVNKVCASGMKAVTMAAQAIKAGDAEVIVAGGMENMSLVPHYYNARVATKLGDIKMQDGMVLDGLTDVYGKVHMGVCAEKCAVDYGISREDQDNFAIESYKRSAKAWSEGKFAEEVIPVEIPQRKGDPVIFSEDEEYKAVNFDRIATLPTVFKKEEGTVTAANASTLNDGASALILVSKEKMEELGLKPLARIVSYADAAQEPENFTTAPAKALPIALKKAGLEISDIDFFEFNEAFSVVGLANNKILGLDASKVNVNGGAVAIGHPLGSSGSRIIVTLINVLKQNNAKYGAAAICNGGGGASAIVIENM</sequence>
<dbReference type="FunFam" id="3.40.47.10:FF:000007">
    <property type="entry name" value="acetyl-CoA acetyltransferase, mitochondrial"/>
    <property type="match status" value="1"/>
</dbReference>
<evidence type="ECO:0000256" key="4">
    <source>
        <dbReference type="ARBA" id="ARBA00022679"/>
    </source>
</evidence>
<evidence type="ECO:0000256" key="6">
    <source>
        <dbReference type="ARBA" id="ARBA00022946"/>
    </source>
</evidence>
<dbReference type="SUPFAM" id="SSF53901">
    <property type="entry name" value="Thiolase-like"/>
    <property type="match status" value="2"/>
</dbReference>
<evidence type="ECO:0000256" key="1">
    <source>
        <dbReference type="ARBA" id="ARBA00010982"/>
    </source>
</evidence>
<dbReference type="GO" id="GO:0046872">
    <property type="term" value="F:metal ion binding"/>
    <property type="evidence" value="ECO:0007669"/>
    <property type="project" value="UniProtKB-KW"/>
</dbReference>